<dbReference type="AlphaFoldDB" id="A0A9X7X8L1"/>
<protein>
    <submittedName>
        <fullName evidence="2">Uncharacterized protein</fullName>
    </submittedName>
</protein>
<dbReference type="Proteomes" id="UP000347383">
    <property type="component" value="Chromosome"/>
</dbReference>
<accession>A0A9X7X8L1</accession>
<reference evidence="2 3" key="1">
    <citation type="submission" date="2018-10" db="EMBL/GenBank/DDBJ databases">
        <title>Comparative Genomics Analysis of the Streptococcus dysgalactiae subspecies dysgalactiae.</title>
        <authorList>
            <person name="Koh T.H."/>
            <person name="Abdul Rahman N."/>
            <person name="Sessions O.M."/>
        </authorList>
    </citation>
    <scope>NUCLEOTIDE SEQUENCE [LARGE SCALE GENOMIC DNA]</scope>
    <source>
        <strain evidence="2 3">DB60705-15</strain>
    </source>
</reference>
<evidence type="ECO:0000313" key="3">
    <source>
        <dbReference type="Proteomes" id="UP000347383"/>
    </source>
</evidence>
<feature type="transmembrane region" description="Helical" evidence="1">
    <location>
        <begin position="12"/>
        <end position="42"/>
    </location>
</feature>
<dbReference type="RefSeq" id="WP_155778462.1">
    <property type="nucleotide sequence ID" value="NZ_CP033165.1"/>
</dbReference>
<feature type="transmembrane region" description="Helical" evidence="1">
    <location>
        <begin position="49"/>
        <end position="66"/>
    </location>
</feature>
<evidence type="ECO:0000256" key="1">
    <source>
        <dbReference type="SAM" id="Phobius"/>
    </source>
</evidence>
<keyword evidence="1" id="KW-0812">Transmembrane</keyword>
<name>A0A9X7X8L1_STRDY</name>
<keyword evidence="1" id="KW-1133">Transmembrane helix</keyword>
<dbReference type="EMBL" id="CP033165">
    <property type="protein sequence ID" value="QGH01922.1"/>
    <property type="molecule type" value="Genomic_DNA"/>
</dbReference>
<feature type="transmembrane region" description="Helical" evidence="1">
    <location>
        <begin position="78"/>
        <end position="96"/>
    </location>
</feature>
<proteinExistence type="predicted"/>
<evidence type="ECO:0000313" key="2">
    <source>
        <dbReference type="EMBL" id="QGH01922.1"/>
    </source>
</evidence>
<gene>
    <name evidence="2" type="ORF">EA457_04830</name>
</gene>
<keyword evidence="1" id="KW-0472">Membrane</keyword>
<sequence length="101" mass="11261">MKKSGFSFGHSIGSFFGFIFSGLMMILGFLIATTFFILSVLINWVKMSLGFALFWFIASGFYNVVFLDNQSFEPFDGMPILIILGLGFIASVYVTISDIKN</sequence>
<organism evidence="2 3">
    <name type="scientific">Streptococcus dysgalactiae subsp. dysgalactiae</name>
    <dbReference type="NCBI Taxonomy" id="99822"/>
    <lineage>
        <taxon>Bacteria</taxon>
        <taxon>Bacillati</taxon>
        <taxon>Bacillota</taxon>
        <taxon>Bacilli</taxon>
        <taxon>Lactobacillales</taxon>
        <taxon>Streptococcaceae</taxon>
        <taxon>Streptococcus</taxon>
    </lineage>
</organism>